<name>A0AA47NXI2_MERPO</name>
<evidence type="ECO:0000313" key="2">
    <source>
        <dbReference type="Proteomes" id="UP001174136"/>
    </source>
</evidence>
<dbReference type="EMBL" id="JAOPHQ010004328">
    <property type="protein sequence ID" value="KAK0139597.1"/>
    <property type="molecule type" value="Genomic_DNA"/>
</dbReference>
<keyword evidence="2" id="KW-1185">Reference proteome</keyword>
<comment type="caution">
    <text evidence="1">The sequence shown here is derived from an EMBL/GenBank/DDBJ whole genome shotgun (WGS) entry which is preliminary data.</text>
</comment>
<dbReference type="Proteomes" id="UP001174136">
    <property type="component" value="Unassembled WGS sequence"/>
</dbReference>
<dbReference type="AlphaFoldDB" id="A0AA47NXI2"/>
<protein>
    <submittedName>
        <fullName evidence="1">Uncharacterized protein</fullName>
    </submittedName>
</protein>
<organism evidence="1 2">
    <name type="scientific">Merluccius polli</name>
    <name type="common">Benguela hake</name>
    <name type="synonym">Merluccius cadenati</name>
    <dbReference type="NCBI Taxonomy" id="89951"/>
    <lineage>
        <taxon>Eukaryota</taxon>
        <taxon>Metazoa</taxon>
        <taxon>Chordata</taxon>
        <taxon>Craniata</taxon>
        <taxon>Vertebrata</taxon>
        <taxon>Euteleostomi</taxon>
        <taxon>Actinopterygii</taxon>
        <taxon>Neopterygii</taxon>
        <taxon>Teleostei</taxon>
        <taxon>Neoteleostei</taxon>
        <taxon>Acanthomorphata</taxon>
        <taxon>Zeiogadaria</taxon>
        <taxon>Gadariae</taxon>
        <taxon>Gadiformes</taxon>
        <taxon>Gadoidei</taxon>
        <taxon>Merlucciidae</taxon>
        <taxon>Merluccius</taxon>
    </lineage>
</organism>
<gene>
    <name evidence="1" type="ORF">N1851_023507</name>
</gene>
<accession>A0AA47NXI2</accession>
<proteinExistence type="predicted"/>
<sequence length="252" mass="27944">MVTGPLRSQAKLYGISEQQWAPETWHAGPSVNGNALVFVNHCPSYGPHRRTGHWWPWSSQDITLDIAALSETRLHGEDSLSEVGARYTFFWKGVPEGTCRNHGVGFAVKSKLLQHIPQSPSASMNGLDDMAHSPGKGNALPPSSVHMHQTLDAKHNIKEDFYRALDAIIQKTPRYGQAHTHGRYQCEGGTEHLVWPKVIGQHGVGKMNHNGSDSSPSVQEHQLVITNTIFQMKNRDLSTTWQHTPVQNIASP</sequence>
<evidence type="ECO:0000313" key="1">
    <source>
        <dbReference type="EMBL" id="KAK0139597.1"/>
    </source>
</evidence>
<reference evidence="1" key="1">
    <citation type="journal article" date="2023" name="Front. Mar. Sci.">
        <title>A new Merluccius polli reference genome to investigate the effects of global change in West African waters.</title>
        <authorList>
            <person name="Mateo J.L."/>
            <person name="Blanco-Fernandez C."/>
            <person name="Garcia-Vazquez E."/>
            <person name="Machado-Schiaffino G."/>
        </authorList>
    </citation>
    <scope>NUCLEOTIDE SEQUENCE</scope>
    <source>
        <strain evidence="1">C29</strain>
        <tissue evidence="1">Fin</tissue>
    </source>
</reference>